<sequence>MIYTISNNNTSAEINTKGAELIRLTKGNQNYIWDIDEQFWNKTSPILFPIVGRLKNDEYRIEKESYNLPRHGFARDFEFEVVEKSDSKIVLELVSNHTTLINYPFEFRLRLSYELIENNIVLTYETKNFSNNKMPYSIGAHPAFKIENIEEYSLSFPNDNELTFYSLENELYNTKTNKISLENNKLALHYNHFRTDALVLKKFNSNEFSLLKAEKPYITFRLTNFPHLGIWTKNNAPFICIEPWNGFADYNDSNGNIFDKRGITILEPEELATNKIEITMH</sequence>
<keyword evidence="5" id="KW-1185">Reference proteome</keyword>
<comment type="subunit">
    <text evidence="2">Monomer.</text>
</comment>
<dbReference type="PANTHER" id="PTHR11122">
    <property type="entry name" value="APOSPORY-ASSOCIATED PROTEIN C-RELATED"/>
    <property type="match status" value="1"/>
</dbReference>
<protein>
    <submittedName>
        <fullName evidence="4">LACX protein</fullName>
    </submittedName>
</protein>
<dbReference type="PANTHER" id="PTHR11122:SF13">
    <property type="entry name" value="GLUCOSE-6-PHOSPHATE 1-EPIMERASE"/>
    <property type="match status" value="1"/>
</dbReference>
<evidence type="ECO:0000256" key="1">
    <source>
        <dbReference type="ARBA" id="ARBA00001913"/>
    </source>
</evidence>
<name>A0ABN6HYQ6_9FLAO</name>
<dbReference type="InterPro" id="IPR014718">
    <property type="entry name" value="GH-type_carb-bd"/>
</dbReference>
<dbReference type="InterPro" id="IPR037481">
    <property type="entry name" value="LacX"/>
</dbReference>
<evidence type="ECO:0000313" key="4">
    <source>
        <dbReference type="EMBL" id="BCY29475.1"/>
    </source>
</evidence>
<dbReference type="SUPFAM" id="SSF74650">
    <property type="entry name" value="Galactose mutarotase-like"/>
    <property type="match status" value="1"/>
</dbReference>
<accession>A0ABN6HYQ6</accession>
<organism evidence="4 5">
    <name type="scientific">Flavobacterium okayamense</name>
    <dbReference type="NCBI Taxonomy" id="2830782"/>
    <lineage>
        <taxon>Bacteria</taxon>
        <taxon>Pseudomonadati</taxon>
        <taxon>Bacteroidota</taxon>
        <taxon>Flavobacteriia</taxon>
        <taxon>Flavobacteriales</taxon>
        <taxon>Flavobacteriaceae</taxon>
        <taxon>Flavobacterium</taxon>
    </lineage>
</organism>
<dbReference type="Proteomes" id="UP000825258">
    <property type="component" value="Chromosome"/>
</dbReference>
<proteinExistence type="predicted"/>
<dbReference type="Gene3D" id="2.70.98.10">
    <property type="match status" value="1"/>
</dbReference>
<evidence type="ECO:0000256" key="2">
    <source>
        <dbReference type="ARBA" id="ARBA00011245"/>
    </source>
</evidence>
<keyword evidence="3" id="KW-0106">Calcium</keyword>
<dbReference type="RefSeq" id="WP_221258551.1">
    <property type="nucleotide sequence ID" value="NZ_AP024749.1"/>
</dbReference>
<dbReference type="CDD" id="cd09024">
    <property type="entry name" value="Aldose_epim_lacX"/>
    <property type="match status" value="1"/>
</dbReference>
<evidence type="ECO:0000313" key="5">
    <source>
        <dbReference type="Proteomes" id="UP000825258"/>
    </source>
</evidence>
<dbReference type="EMBL" id="AP024749">
    <property type="protein sequence ID" value="BCY29475.1"/>
    <property type="molecule type" value="Genomic_DNA"/>
</dbReference>
<reference evidence="4 5" key="1">
    <citation type="submission" date="2021-06" db="EMBL/GenBank/DDBJ databases">
        <title>Whole genome sequences of Flavobacterium sp. KK2020170 and assembly.</title>
        <authorList>
            <person name="Kitahara K."/>
            <person name="Miyoshi S."/>
            <person name="Uesaka K."/>
        </authorList>
    </citation>
    <scope>NUCLEOTIDE SEQUENCE [LARGE SCALE GENOMIC DNA]</scope>
    <source>
        <strain evidence="4 5">KK2020170</strain>
    </source>
</reference>
<gene>
    <name evidence="4" type="ORF">KK2020170_23430</name>
</gene>
<dbReference type="Pfam" id="PF01263">
    <property type="entry name" value="Aldose_epim"/>
    <property type="match status" value="1"/>
</dbReference>
<dbReference type="InterPro" id="IPR008183">
    <property type="entry name" value="Aldose_1/G6P_1-epimerase"/>
</dbReference>
<dbReference type="InterPro" id="IPR011013">
    <property type="entry name" value="Gal_mutarotase_sf_dom"/>
</dbReference>
<comment type="cofactor">
    <cofactor evidence="1">
        <name>Ca(2+)</name>
        <dbReference type="ChEBI" id="CHEBI:29108"/>
    </cofactor>
</comment>
<evidence type="ECO:0000256" key="3">
    <source>
        <dbReference type="ARBA" id="ARBA00022837"/>
    </source>
</evidence>